<dbReference type="EMBL" id="KV442014">
    <property type="protein sequence ID" value="OAQ35620.1"/>
    <property type="molecule type" value="Genomic_DNA"/>
</dbReference>
<gene>
    <name evidence="1" type="ORF">K457DRAFT_584926</name>
</gene>
<protein>
    <submittedName>
        <fullName evidence="1">Uncharacterized protein</fullName>
    </submittedName>
</protein>
<accession>A0A197KDP2</accession>
<dbReference type="Proteomes" id="UP000078512">
    <property type="component" value="Unassembled WGS sequence"/>
</dbReference>
<dbReference type="PROSITE" id="PS51257">
    <property type="entry name" value="PROKAR_LIPOPROTEIN"/>
    <property type="match status" value="1"/>
</dbReference>
<organism evidence="1 2">
    <name type="scientific">Linnemannia elongata AG-77</name>
    <dbReference type="NCBI Taxonomy" id="1314771"/>
    <lineage>
        <taxon>Eukaryota</taxon>
        <taxon>Fungi</taxon>
        <taxon>Fungi incertae sedis</taxon>
        <taxon>Mucoromycota</taxon>
        <taxon>Mortierellomycotina</taxon>
        <taxon>Mortierellomycetes</taxon>
        <taxon>Mortierellales</taxon>
        <taxon>Mortierellaceae</taxon>
        <taxon>Linnemannia</taxon>
    </lineage>
</organism>
<evidence type="ECO:0000313" key="2">
    <source>
        <dbReference type="Proteomes" id="UP000078512"/>
    </source>
</evidence>
<name>A0A197KDP2_9FUNG</name>
<reference evidence="1 2" key="1">
    <citation type="submission" date="2016-05" db="EMBL/GenBank/DDBJ databases">
        <title>Genome sequencing reveals origins of a unique bacterial endosymbiosis in the earliest lineages of terrestrial Fungi.</title>
        <authorList>
            <consortium name="DOE Joint Genome Institute"/>
            <person name="Uehling J."/>
            <person name="Gryganskyi A."/>
            <person name="Hameed K."/>
            <person name="Tschaplinski T."/>
            <person name="Misztal P."/>
            <person name="Wu S."/>
            <person name="Desiro A."/>
            <person name="Vande Pol N."/>
            <person name="Du Z.-Y."/>
            <person name="Zienkiewicz A."/>
            <person name="Zienkiewicz K."/>
            <person name="Morin E."/>
            <person name="Tisserant E."/>
            <person name="Splivallo R."/>
            <person name="Hainaut M."/>
            <person name="Henrissat B."/>
            <person name="Ohm R."/>
            <person name="Kuo A."/>
            <person name="Yan J."/>
            <person name="Lipzen A."/>
            <person name="Nolan M."/>
            <person name="Labutti K."/>
            <person name="Barry K."/>
            <person name="Goldstein A."/>
            <person name="Labbe J."/>
            <person name="Schadt C."/>
            <person name="Tuskan G."/>
            <person name="Grigoriev I."/>
            <person name="Martin F."/>
            <person name="Vilgalys R."/>
            <person name="Bonito G."/>
        </authorList>
    </citation>
    <scope>NUCLEOTIDE SEQUENCE [LARGE SCALE GENOMIC DNA]</scope>
    <source>
        <strain evidence="1 2">AG-77</strain>
    </source>
</reference>
<proteinExistence type="predicted"/>
<dbReference type="AlphaFoldDB" id="A0A197KDP2"/>
<keyword evidence="2" id="KW-1185">Reference proteome</keyword>
<sequence>MIEEKHRPSFLFLFLSFGSCQEKRSKGLEGRALPFLHRSPFTVASGESTYLATSILGIEGRSMCLFCFFFVVGRSGCDKTEHRWAQTMFITSPSFFPSCYCECLQKQ</sequence>
<evidence type="ECO:0000313" key="1">
    <source>
        <dbReference type="EMBL" id="OAQ35620.1"/>
    </source>
</evidence>